<keyword evidence="2" id="KW-0732">Signal</keyword>
<feature type="chain" id="PRO_5027021860" evidence="2">
    <location>
        <begin position="25"/>
        <end position="290"/>
    </location>
</feature>
<evidence type="ECO:0000313" key="4">
    <source>
        <dbReference type="Proteomes" id="UP000477311"/>
    </source>
</evidence>
<keyword evidence="4" id="KW-1185">Reference proteome</keyword>
<reference evidence="3 4" key="1">
    <citation type="submission" date="2020-02" db="EMBL/GenBank/DDBJ databases">
        <title>Draft genome sequence of Limisphaera ngatamarikiensis NGM72.4T, a thermophilic Verrucomicrobia grouped in subdivision 3.</title>
        <authorList>
            <person name="Carere C.R."/>
            <person name="Steen J."/>
            <person name="Hugenholtz P."/>
            <person name="Stott M.B."/>
        </authorList>
    </citation>
    <scope>NUCLEOTIDE SEQUENCE [LARGE SCALE GENOMIC DNA]</scope>
    <source>
        <strain evidence="3 4">NGM72.4</strain>
    </source>
</reference>
<dbReference type="EMBL" id="JAAKYA010000092">
    <property type="protein sequence ID" value="NGO40445.1"/>
    <property type="molecule type" value="Genomic_DNA"/>
</dbReference>
<dbReference type="RefSeq" id="WP_165109053.1">
    <property type="nucleotide sequence ID" value="NZ_JAAKYA010000092.1"/>
</dbReference>
<gene>
    <name evidence="3" type="ORF">G4L39_13740</name>
</gene>
<proteinExistence type="predicted"/>
<evidence type="ECO:0000256" key="1">
    <source>
        <dbReference type="SAM" id="MobiDB-lite"/>
    </source>
</evidence>
<feature type="region of interest" description="Disordered" evidence="1">
    <location>
        <begin position="33"/>
        <end position="56"/>
    </location>
</feature>
<name>A0A6M1RV34_9BACT</name>
<dbReference type="Proteomes" id="UP000477311">
    <property type="component" value="Unassembled WGS sequence"/>
</dbReference>
<accession>A0A6M1RV34</accession>
<comment type="caution">
    <text evidence="3">The sequence shown here is derived from an EMBL/GenBank/DDBJ whole genome shotgun (WGS) entry which is preliminary data.</text>
</comment>
<dbReference type="AlphaFoldDB" id="A0A6M1RV34"/>
<feature type="signal peptide" evidence="2">
    <location>
        <begin position="1"/>
        <end position="24"/>
    </location>
</feature>
<evidence type="ECO:0000313" key="3">
    <source>
        <dbReference type="EMBL" id="NGO40445.1"/>
    </source>
</evidence>
<sequence length="290" mass="31888">MRRSPLRKIAPAFPALLLTGAVLLLPACRSHPTVTGPANDPRPPRANPAPPTNDRFARARLWKPPDAPTTQGWSGLLAPLILEEVIGTEPAPGTPTPHLRMFAHEESIFVGGRLRPQIFYLWRQEEASTSGRHPPPPWQGIRILLGSRDLPILWETAGTVVPRRHLYVARHWEEAAARRWGPPAPPRRFAVETPAATQPHAPAFVTDIFDDAPMPMGPIVHITAEGRIASLICRCSPARVQRLSSQLPYELQPLSAALTMNHLDPVPAPGSAAWLTAAQLETLLHWLPDL</sequence>
<feature type="compositionally biased region" description="Pro residues" evidence="1">
    <location>
        <begin position="40"/>
        <end position="51"/>
    </location>
</feature>
<evidence type="ECO:0000256" key="2">
    <source>
        <dbReference type="SAM" id="SignalP"/>
    </source>
</evidence>
<organism evidence="3 4">
    <name type="scientific">Limisphaera ngatamarikiensis</name>
    <dbReference type="NCBI Taxonomy" id="1324935"/>
    <lineage>
        <taxon>Bacteria</taxon>
        <taxon>Pseudomonadati</taxon>
        <taxon>Verrucomicrobiota</taxon>
        <taxon>Verrucomicrobiia</taxon>
        <taxon>Limisphaerales</taxon>
        <taxon>Limisphaeraceae</taxon>
        <taxon>Limisphaera</taxon>
    </lineage>
</organism>
<protein>
    <submittedName>
        <fullName evidence="3">Uncharacterized protein</fullName>
    </submittedName>
</protein>